<dbReference type="EMBL" id="JAFBCF010000001">
    <property type="protein sequence ID" value="MBM7800050.1"/>
    <property type="molecule type" value="Genomic_DNA"/>
</dbReference>
<protein>
    <submittedName>
        <fullName evidence="6">Acylesterase/phospholipase RssA</fullName>
    </submittedName>
</protein>
<evidence type="ECO:0000256" key="4">
    <source>
        <dbReference type="SAM" id="Phobius"/>
    </source>
</evidence>
<evidence type="ECO:0000259" key="5">
    <source>
        <dbReference type="PROSITE" id="PS51635"/>
    </source>
</evidence>
<evidence type="ECO:0000256" key="3">
    <source>
        <dbReference type="SAM" id="MobiDB-lite"/>
    </source>
</evidence>
<reference evidence="6 7" key="1">
    <citation type="submission" date="2021-01" db="EMBL/GenBank/DDBJ databases">
        <title>Sequencing the genomes of 1000 actinobacteria strains.</title>
        <authorList>
            <person name="Klenk H.-P."/>
        </authorList>
    </citation>
    <scope>NUCLEOTIDE SEQUENCE [LARGE SCALE GENOMIC DNA]</scope>
    <source>
        <strain evidence="6 7">DSM 18662</strain>
    </source>
</reference>
<keyword evidence="4" id="KW-0472">Membrane</keyword>
<feature type="transmembrane region" description="Helical" evidence="4">
    <location>
        <begin position="1071"/>
        <end position="1093"/>
    </location>
</feature>
<feature type="region of interest" description="Disordered" evidence="3">
    <location>
        <begin position="850"/>
        <end position="881"/>
    </location>
</feature>
<keyword evidence="2" id="KW-0442">Lipid degradation</keyword>
<comment type="caution">
    <text evidence="6">The sequence shown here is derived from an EMBL/GenBank/DDBJ whole genome shotgun (WGS) entry which is preliminary data.</text>
</comment>
<feature type="active site" description="Proton acceptor" evidence="2">
    <location>
        <position position="281"/>
    </location>
</feature>
<dbReference type="SUPFAM" id="SSF52151">
    <property type="entry name" value="FabD/lysophospholipase-like"/>
    <property type="match status" value="1"/>
</dbReference>
<feature type="transmembrane region" description="Helical" evidence="4">
    <location>
        <begin position="1105"/>
        <end position="1125"/>
    </location>
</feature>
<dbReference type="PROSITE" id="PS51257">
    <property type="entry name" value="PROKAR_LIPOPROTEIN"/>
    <property type="match status" value="1"/>
</dbReference>
<keyword evidence="4" id="KW-1133">Transmembrane helix</keyword>
<dbReference type="Pfam" id="PF01734">
    <property type="entry name" value="Patatin"/>
    <property type="match status" value="1"/>
</dbReference>
<sequence>MDDRARLPGELRIALAMKGGVSLAVWMGGACREIARLREEGDGGEAAPADATTESSRYRALLRLCGYDKVLVDVLSGSSAGGLNGVLLSQNIASGARFDDGVRDVWLKVADLHRLARRPWADPPLSLLHGDQAFYRQLVLAMRQLQTSDLTRVSEHPLRLLVTATRLQGRRDALFPTAGSPLRARTNAGFIRFRYPGIADALYVSRETDHDHAINDFIESDFGRRRLAYAARTTSSFPGAFEPSAPWVLTDVPEQQVDLYGVSSETGTEDDEMPGRVELVDGGLLDNIPIAWAIRSIAGMPATAPVDRWLVYLEPVPDKDSTAAAADAGVINRDRPRSRSVLGMIKLVIASLRVKANTESVLDDAQALSEAAGLTSAQQAAMVATLSLAGSEGLRDAAGDQVDPTYVRLLGRMEIGRLRQLLLNPYALVAPDPLPLPPDTYPDRQVQALGESERTAPLLRPVSDDDAAALAGPLQSQDVQGQLGFKAQTPLVAARAVTLLMEAVRVAEQAGDHPEVAGLRSRLYAVRLAIEMTIAARDRILLRLADEHLRDGDGHPVAAPVALLRQATRELAALLAQLDQPPAETGHEAMALFWRRWAYDLAVLAVKSSSASIPRATAARGPGPDAGEPVTPYAMLWEAVLGCEEAFDLIDAPDRLEPTQHSRRATMGETLCSLEVLVGGLRPDPLSSPAVPLFAVMSATNRSPLEDRLLKGPITEQNRVNLKLSGNQVANFAGFLSARWRDNDWIWGRLDSAQTLVSLIAREDRVAAALAPDADSADPRRALREFFTGGAHDQEWAAFLGSRWQQLEQELVNGDRAVESWFVDVATERLHWDILATEIGWFHQLNDRAVGRDDPPQADGVAATVPPPRAQAGGAPGPLDRLRRVGEVGEETVMELLRRAELRRVLVQLGLVIWRAVVGTRAPEPPGAAPAQGTRHRSEPAWALVRRTAAWALAPTFLPALLLSLVSPFSTLLAGLLSWGAISAATGSWASAAHVPVILGLGLASFVFLAHLLLPNAAREHARSGVPLNGARLWLLRLVPATVIVVGIVFWTVALRLHWQFDVHNGWAQAAWGGLLAGGAFLATQLDVVWASLRRRTSRSSDRTVSPGLLLVSTAVVVVACFAVCLLPDHWLVGFAVQYVALALSLAGLYVWTERCATIQPPLGPEA</sequence>
<dbReference type="InterPro" id="IPR019894">
    <property type="entry name" value="Patatin-related_protein"/>
</dbReference>
<dbReference type="RefSeq" id="WP_204919202.1">
    <property type="nucleotide sequence ID" value="NZ_BAAAQP010000003.1"/>
</dbReference>
<name>A0ABS2RM13_9ACTN</name>
<feature type="short sequence motif" description="GXSXG" evidence="2">
    <location>
        <begin position="77"/>
        <end position="81"/>
    </location>
</feature>
<feature type="transmembrane region" description="Helical" evidence="4">
    <location>
        <begin position="1034"/>
        <end position="1059"/>
    </location>
</feature>
<evidence type="ECO:0000256" key="1">
    <source>
        <dbReference type="ARBA" id="ARBA00023098"/>
    </source>
</evidence>
<feature type="active site" description="Nucleophile" evidence="2">
    <location>
        <position position="79"/>
    </location>
</feature>
<comment type="caution">
    <text evidence="2">Lacks conserved residue(s) required for the propagation of feature annotation.</text>
</comment>
<gene>
    <name evidence="6" type="ORF">JOE57_002971</name>
</gene>
<dbReference type="InterPro" id="IPR016035">
    <property type="entry name" value="Acyl_Trfase/lysoPLipase"/>
</dbReference>
<feature type="transmembrane region" description="Helical" evidence="4">
    <location>
        <begin position="1131"/>
        <end position="1152"/>
    </location>
</feature>
<dbReference type="Pfam" id="PF11856">
    <property type="entry name" value="DUF3376"/>
    <property type="match status" value="1"/>
</dbReference>
<keyword evidence="1 2" id="KW-0443">Lipid metabolism</keyword>
<dbReference type="Proteomes" id="UP000704762">
    <property type="component" value="Unassembled WGS sequence"/>
</dbReference>
<organism evidence="6 7">
    <name type="scientific">Microlunatus panaciterrae</name>
    <dbReference type="NCBI Taxonomy" id="400768"/>
    <lineage>
        <taxon>Bacteria</taxon>
        <taxon>Bacillati</taxon>
        <taxon>Actinomycetota</taxon>
        <taxon>Actinomycetes</taxon>
        <taxon>Propionibacteriales</taxon>
        <taxon>Propionibacteriaceae</taxon>
        <taxon>Microlunatus</taxon>
    </lineage>
</organism>
<dbReference type="Gene3D" id="3.40.1090.10">
    <property type="entry name" value="Cytosolic phospholipase A2 catalytic domain"/>
    <property type="match status" value="1"/>
</dbReference>
<evidence type="ECO:0000313" key="6">
    <source>
        <dbReference type="EMBL" id="MBM7800050.1"/>
    </source>
</evidence>
<keyword evidence="7" id="KW-1185">Reference proteome</keyword>
<dbReference type="PROSITE" id="PS51635">
    <property type="entry name" value="PNPLA"/>
    <property type="match status" value="1"/>
</dbReference>
<feature type="short sequence motif" description="DGA/G" evidence="2">
    <location>
        <begin position="281"/>
        <end position="283"/>
    </location>
</feature>
<proteinExistence type="predicted"/>
<dbReference type="NCBIfam" id="TIGR03607">
    <property type="entry name" value="patatin-like protein"/>
    <property type="match status" value="1"/>
</dbReference>
<dbReference type="InterPro" id="IPR024282">
    <property type="entry name" value="DUF3376"/>
</dbReference>
<feature type="domain" description="PNPLA" evidence="5">
    <location>
        <begin position="15"/>
        <end position="294"/>
    </location>
</feature>
<dbReference type="InterPro" id="IPR002641">
    <property type="entry name" value="PNPLA_dom"/>
</dbReference>
<accession>A0ABS2RM13</accession>
<keyword evidence="4" id="KW-0812">Transmembrane</keyword>
<evidence type="ECO:0000256" key="2">
    <source>
        <dbReference type="PROSITE-ProRule" id="PRU01161"/>
    </source>
</evidence>
<feature type="transmembrane region" description="Helical" evidence="4">
    <location>
        <begin position="994"/>
        <end position="1014"/>
    </location>
</feature>
<evidence type="ECO:0000313" key="7">
    <source>
        <dbReference type="Proteomes" id="UP000704762"/>
    </source>
</evidence>
<keyword evidence="2" id="KW-0378">Hydrolase</keyword>